<dbReference type="Proteomes" id="UP000428260">
    <property type="component" value="Chromosome"/>
</dbReference>
<gene>
    <name evidence="3" type="ORF">GM418_10875</name>
</gene>
<feature type="domain" description="Phage tail tape measure protein" evidence="2">
    <location>
        <begin position="106"/>
        <end position="280"/>
    </location>
</feature>
<dbReference type="EMBL" id="CP046401">
    <property type="protein sequence ID" value="QGY44143.1"/>
    <property type="molecule type" value="Genomic_DNA"/>
</dbReference>
<organism evidence="3 4">
    <name type="scientific">Maribellus comscasis</name>
    <dbReference type="NCBI Taxonomy" id="2681766"/>
    <lineage>
        <taxon>Bacteria</taxon>
        <taxon>Pseudomonadati</taxon>
        <taxon>Bacteroidota</taxon>
        <taxon>Bacteroidia</taxon>
        <taxon>Marinilabiliales</taxon>
        <taxon>Prolixibacteraceae</taxon>
        <taxon>Maribellus</taxon>
    </lineage>
</organism>
<evidence type="ECO:0000313" key="3">
    <source>
        <dbReference type="EMBL" id="QGY44143.1"/>
    </source>
</evidence>
<dbReference type="InterPro" id="IPR010090">
    <property type="entry name" value="Phage_tape_meas"/>
</dbReference>
<sequence>MSVVGGIQGLHFINTMSNDELRRKSLEAEGIIGNLANSVKRVDVWAPLAAGAIFAKMSKEAYDFSKDYEMAMKEVQTISTATQDNLKGISDAILNISKGGPDGGVELSKAFYQIVSAGYDGAKGLDILNVASKAATAGLSTTATAADGLTTIINAWGLEAEKATEVADIMFKTVERGKTTFGELAANIAQVAPLAAANNIDADEIFAAIQTITKQGTSTSEAFTQIRSAIIGMNDALGDGWADTMTFQEGLQAVRDMAGGSQNKLKELIGRVEGVNAVLATTGKNAKGAAEDLNSLGKEAKGATDKAFGITSEAEANQWKMVWNNIIASFSGYGDKLVEKSNSIAKIINKIFQDKDGIQKVVTDLYKAQTEMSTLFGVLNDAADGTDRRAKAIQTINEKYGKYLENLLTEKSTLEDIAIAQTNATRAMMADVAVKTADQEIYQKMGEYQSKERNLLEDMVKYVSDTRGMSTAGFFVEDLQKGIDRAMKENPYNVWRSIYDNWIQRYDPGSLKFGEFKDDFMKAVNERIGLSQDTNEINQWVKRYRDILSELNIDETGGGVGGSQKEASARAARNEDEENYLNILRQIHAREVALAELTNVTEFPSDEARKANLEERLRLLEEIRGIEEMAGKYYENLQIKTKGAPVISGEKEVKETLKPMKQLTTEEQKQLEILYRQINGLELQRDLYEEISNGLSDVSEVMGALSFAVGEFDEELGSAIGKMADLAFNASSAFTNLSVGNIPGAIASGLGAIGNVIGLLAKNDNTDELKNSLDAINRSLEIQASLLASISGENWFALAGKQAADYKQKIEDVNKELNRMNIYTRDEYKTLQEGWKQHQENFPFFKGNRPINWSEYLDMRNYVSETTGWDIDKFIEAWGNGEIVLSDDAREVINEAIEAQKGLDTLYSDLTLLTGESLADSIIQGFKEGKTGMEAFASDFEDMMRDAVLNSLKISSLTPLLQQWNEELYNYMNDSDGLTETEIELLRSKFAGILETGKNLLDIAEEASGLDLTGAGSGYESQSGSAITATEESVSLLYGQLTGMRIDLGNMDDTMLRQLSIAEDSLEVLEDIRDNTAELHEIRKHTKETAEQIRKAVL</sequence>
<reference evidence="3 4" key="1">
    <citation type="submission" date="2019-11" db="EMBL/GenBank/DDBJ databases">
        <authorList>
            <person name="Zheng R.K."/>
            <person name="Sun C.M."/>
        </authorList>
    </citation>
    <scope>NUCLEOTIDE SEQUENCE [LARGE SCALE GENOMIC DNA]</scope>
    <source>
        <strain evidence="3 4">WC007</strain>
    </source>
</reference>
<dbReference type="RefSeq" id="WP_158865956.1">
    <property type="nucleotide sequence ID" value="NZ_CP046401.1"/>
</dbReference>
<keyword evidence="1" id="KW-1188">Viral release from host cell</keyword>
<evidence type="ECO:0000256" key="1">
    <source>
        <dbReference type="ARBA" id="ARBA00022612"/>
    </source>
</evidence>
<dbReference type="AlphaFoldDB" id="A0A6I6JYC8"/>
<dbReference type="PANTHER" id="PTHR37813">
    <property type="entry name" value="FELS-2 PROPHAGE PROTEIN"/>
    <property type="match status" value="1"/>
</dbReference>
<dbReference type="Pfam" id="PF10145">
    <property type="entry name" value="PhageMin_Tail"/>
    <property type="match status" value="1"/>
</dbReference>
<evidence type="ECO:0000313" key="4">
    <source>
        <dbReference type="Proteomes" id="UP000428260"/>
    </source>
</evidence>
<dbReference type="PANTHER" id="PTHR37813:SF1">
    <property type="entry name" value="FELS-2 PROPHAGE PROTEIN"/>
    <property type="match status" value="1"/>
</dbReference>
<dbReference type="KEGG" id="mcos:GM418_10875"/>
<keyword evidence="4" id="KW-1185">Reference proteome</keyword>
<protein>
    <submittedName>
        <fullName evidence="3">Phage tail tape measure protein</fullName>
    </submittedName>
</protein>
<name>A0A6I6JYC8_9BACT</name>
<dbReference type="NCBIfam" id="TIGR01760">
    <property type="entry name" value="tape_meas_TP901"/>
    <property type="match status" value="1"/>
</dbReference>
<evidence type="ECO:0000259" key="2">
    <source>
        <dbReference type="Pfam" id="PF10145"/>
    </source>
</evidence>
<accession>A0A6I6JYC8</accession>
<proteinExistence type="predicted"/>